<gene>
    <name evidence="1" type="ORF">LC586_03120</name>
</gene>
<proteinExistence type="predicted"/>
<sequence>MKAEVATSKTEATTGCAKHPNVKAEVAARKAEAATGCAKYPNVKAEVAARKTEAATLKAEVAIGKINRGNFLVYEGFYTLAFSGLLRV</sequence>
<dbReference type="EMBL" id="JAIVFQ010000003">
    <property type="protein sequence ID" value="MCC5598254.1"/>
    <property type="molecule type" value="Genomic_DNA"/>
</dbReference>
<reference evidence="1 2" key="1">
    <citation type="journal article" date="2021" name="Microorganisms">
        <title>Genome Evolution of Filamentous Cyanobacterium Nostoc Species: From Facultative Symbiosis to Free Living.</title>
        <authorList>
            <person name="Huo D."/>
            <person name="Li H."/>
            <person name="Cai F."/>
            <person name="Guo X."/>
            <person name="Qiao Z."/>
            <person name="Wang W."/>
            <person name="Yu G."/>
            <person name="Li R."/>
        </authorList>
    </citation>
    <scope>NUCLEOTIDE SEQUENCE [LARGE SCALE GENOMIC DNA]</scope>
    <source>
        <strain evidence="1 2">CHAB 5714</strain>
    </source>
</reference>
<evidence type="ECO:0000313" key="2">
    <source>
        <dbReference type="Proteomes" id="UP001199525"/>
    </source>
</evidence>
<dbReference type="Proteomes" id="UP001199525">
    <property type="component" value="Unassembled WGS sequence"/>
</dbReference>
<protein>
    <submittedName>
        <fullName evidence="1">Uncharacterized protein</fullName>
    </submittedName>
</protein>
<evidence type="ECO:0000313" key="1">
    <source>
        <dbReference type="EMBL" id="MCC5598254.1"/>
    </source>
</evidence>
<name>A0ABS8I233_9NOSO</name>
<organism evidence="1 2">
    <name type="scientific">Nostoc favosum CHAB5714</name>
    <dbReference type="NCBI Taxonomy" id="2780399"/>
    <lineage>
        <taxon>Bacteria</taxon>
        <taxon>Bacillati</taxon>
        <taxon>Cyanobacteriota</taxon>
        <taxon>Cyanophyceae</taxon>
        <taxon>Nostocales</taxon>
        <taxon>Nostocaceae</taxon>
        <taxon>Nostoc</taxon>
        <taxon>Nostoc favosum</taxon>
    </lineage>
</organism>
<comment type="caution">
    <text evidence="1">The sequence shown here is derived from an EMBL/GenBank/DDBJ whole genome shotgun (WGS) entry which is preliminary data.</text>
</comment>
<keyword evidence="2" id="KW-1185">Reference proteome</keyword>
<dbReference type="RefSeq" id="WP_229482938.1">
    <property type="nucleotide sequence ID" value="NZ_JAIVFQ010000003.1"/>
</dbReference>
<accession>A0ABS8I233</accession>